<name>A0ABD5E4B5_9ACTN</name>
<dbReference type="EMBL" id="JAVRER010000009">
    <property type="protein sequence ID" value="MDT0415513.1"/>
    <property type="molecule type" value="Genomic_DNA"/>
</dbReference>
<organism evidence="2 3">
    <name type="scientific">Streptomyces evansiae</name>
    <dbReference type="NCBI Taxonomy" id="3075535"/>
    <lineage>
        <taxon>Bacteria</taxon>
        <taxon>Bacillati</taxon>
        <taxon>Actinomycetota</taxon>
        <taxon>Actinomycetes</taxon>
        <taxon>Kitasatosporales</taxon>
        <taxon>Streptomycetaceae</taxon>
        <taxon>Streptomyces</taxon>
    </lineage>
</organism>
<evidence type="ECO:0000313" key="3">
    <source>
        <dbReference type="Proteomes" id="UP001183607"/>
    </source>
</evidence>
<sequence length="71" mass="7485">MRILKATQDAGEAPSLVWHAMDEGDKALCGARVPDAPPAPNDAGERYCPACMNRVDTHVTPVAEKTAGPRG</sequence>
<dbReference type="Proteomes" id="UP001183610">
    <property type="component" value="Unassembled WGS sequence"/>
</dbReference>
<evidence type="ECO:0000313" key="1">
    <source>
        <dbReference type="EMBL" id="MDT0409124.1"/>
    </source>
</evidence>
<gene>
    <name evidence="2" type="ORF">RM574_08415</name>
    <name evidence="1" type="ORF">RM698_08660</name>
</gene>
<dbReference type="Proteomes" id="UP001183607">
    <property type="component" value="Unassembled WGS sequence"/>
</dbReference>
<comment type="caution">
    <text evidence="2">The sequence shown here is derived from an EMBL/GenBank/DDBJ whole genome shotgun (WGS) entry which is preliminary data.</text>
</comment>
<proteinExistence type="predicted"/>
<reference evidence="2" key="2">
    <citation type="submission" date="2024-03" db="EMBL/GenBank/DDBJ databases">
        <title>30 novel species of actinomycetes from the DSMZ collection.</title>
        <authorList>
            <person name="Nouioui I."/>
        </authorList>
    </citation>
    <scope>NUCLEOTIDE SEQUENCE</scope>
    <source>
        <strain evidence="1 4">DSM 41979</strain>
        <strain evidence="2">DSM 41982</strain>
    </source>
</reference>
<evidence type="ECO:0000313" key="2">
    <source>
        <dbReference type="EMBL" id="MDT0415513.1"/>
    </source>
</evidence>
<dbReference type="RefSeq" id="WP_009062526.1">
    <property type="nucleotide sequence ID" value="NZ_JAVRER010000009.1"/>
</dbReference>
<accession>A0ABD5E4B5</accession>
<protein>
    <submittedName>
        <fullName evidence="2">Uncharacterized protein</fullName>
    </submittedName>
</protein>
<evidence type="ECO:0000313" key="4">
    <source>
        <dbReference type="Proteomes" id="UP001183610"/>
    </source>
</evidence>
<keyword evidence="4" id="KW-1185">Reference proteome</keyword>
<reference evidence="3" key="1">
    <citation type="submission" date="2023-07" db="EMBL/GenBank/DDBJ databases">
        <title>30 novel species of actinomycetes from the DSMZ collection.</title>
        <authorList>
            <person name="Nouioui I."/>
        </authorList>
    </citation>
    <scope>NUCLEOTIDE SEQUENCE [LARGE SCALE GENOMIC DNA]</scope>
    <source>
        <strain evidence="3">DSM 41982</strain>
    </source>
</reference>
<dbReference type="AlphaFoldDB" id="A0ABD5E4B5"/>
<dbReference type="EMBL" id="JAVRET010000014">
    <property type="protein sequence ID" value="MDT0409124.1"/>
    <property type="molecule type" value="Genomic_DNA"/>
</dbReference>